<proteinExistence type="predicted"/>
<dbReference type="AlphaFoldDB" id="A0AAV4S4V3"/>
<evidence type="ECO:0000313" key="1">
    <source>
        <dbReference type="EMBL" id="GIY28675.1"/>
    </source>
</evidence>
<sequence>MSPHTSSTMERHSIMLKPHVESPILAQGEVSVIEPVPKDEIIPVVSEVIAASKPRLISRQPNQPKHSLSSDVGQHAVSLCGREHKFALCWLNTPL</sequence>
<name>A0AAV4S4V3_CAEEX</name>
<accession>A0AAV4S4V3</accession>
<dbReference type="Proteomes" id="UP001054945">
    <property type="component" value="Unassembled WGS sequence"/>
</dbReference>
<comment type="caution">
    <text evidence="1">The sequence shown here is derived from an EMBL/GenBank/DDBJ whole genome shotgun (WGS) entry which is preliminary data.</text>
</comment>
<protein>
    <submittedName>
        <fullName evidence="1">Uncharacterized protein</fullName>
    </submittedName>
</protein>
<keyword evidence="2" id="KW-1185">Reference proteome</keyword>
<dbReference type="EMBL" id="BPLR01008975">
    <property type="protein sequence ID" value="GIY28675.1"/>
    <property type="molecule type" value="Genomic_DNA"/>
</dbReference>
<reference evidence="1 2" key="1">
    <citation type="submission" date="2021-06" db="EMBL/GenBank/DDBJ databases">
        <title>Caerostris extrusa draft genome.</title>
        <authorList>
            <person name="Kono N."/>
            <person name="Arakawa K."/>
        </authorList>
    </citation>
    <scope>NUCLEOTIDE SEQUENCE [LARGE SCALE GENOMIC DNA]</scope>
</reference>
<organism evidence="1 2">
    <name type="scientific">Caerostris extrusa</name>
    <name type="common">Bark spider</name>
    <name type="synonym">Caerostris bankana</name>
    <dbReference type="NCBI Taxonomy" id="172846"/>
    <lineage>
        <taxon>Eukaryota</taxon>
        <taxon>Metazoa</taxon>
        <taxon>Ecdysozoa</taxon>
        <taxon>Arthropoda</taxon>
        <taxon>Chelicerata</taxon>
        <taxon>Arachnida</taxon>
        <taxon>Araneae</taxon>
        <taxon>Araneomorphae</taxon>
        <taxon>Entelegynae</taxon>
        <taxon>Araneoidea</taxon>
        <taxon>Araneidae</taxon>
        <taxon>Caerostris</taxon>
    </lineage>
</organism>
<evidence type="ECO:0000313" key="2">
    <source>
        <dbReference type="Proteomes" id="UP001054945"/>
    </source>
</evidence>
<gene>
    <name evidence="1" type="ORF">CEXT_762641</name>
</gene>